<reference evidence="7" key="2">
    <citation type="submission" date="2021-04" db="EMBL/GenBank/DDBJ databases">
        <authorList>
            <person name="Gilroy R."/>
        </authorList>
    </citation>
    <scope>NUCLEOTIDE SEQUENCE</scope>
    <source>
        <strain evidence="7">ChiBcec15-1070</strain>
    </source>
</reference>
<comment type="pathway">
    <text evidence="5">Cofactor biosynthesis; biotin biosynthesis.</text>
</comment>
<organism evidence="7 8">
    <name type="scientific">Candidatus Rikenella faecigallinarum</name>
    <dbReference type="NCBI Taxonomy" id="2838745"/>
    <lineage>
        <taxon>Bacteria</taxon>
        <taxon>Pseudomonadati</taxon>
        <taxon>Bacteroidota</taxon>
        <taxon>Bacteroidia</taxon>
        <taxon>Bacteroidales</taxon>
        <taxon>Rikenellaceae</taxon>
        <taxon>Rikenella</taxon>
    </lineage>
</organism>
<dbReference type="PANTHER" id="PTHR13090">
    <property type="entry name" value="ARGININE-HYDROXYLASE NDUFAF5, MITOCHONDRIAL"/>
    <property type="match status" value="1"/>
</dbReference>
<comment type="function">
    <text evidence="5">Converts the free carboxyl group of a malonyl-thioester to its methyl ester by transfer of a methyl group from S-adenosyl-L-methionine (SAM). It allows to synthesize pimeloyl-ACP via the fatty acid synthetic pathway.</text>
</comment>
<evidence type="ECO:0000256" key="2">
    <source>
        <dbReference type="ARBA" id="ARBA00022679"/>
    </source>
</evidence>
<gene>
    <name evidence="5" type="primary">bioC</name>
    <name evidence="7" type="ORF">H9888_05480</name>
</gene>
<accession>A0A9D1TXW2</accession>
<dbReference type="Gene3D" id="3.40.50.150">
    <property type="entry name" value="Vaccinia Virus protein VP39"/>
    <property type="match status" value="1"/>
</dbReference>
<evidence type="ECO:0000313" key="7">
    <source>
        <dbReference type="EMBL" id="HIW10938.1"/>
    </source>
</evidence>
<dbReference type="GO" id="GO:0009102">
    <property type="term" value="P:biotin biosynthetic process"/>
    <property type="evidence" value="ECO:0007669"/>
    <property type="project" value="UniProtKB-UniRule"/>
</dbReference>
<dbReference type="InterPro" id="IPR041698">
    <property type="entry name" value="Methyltransf_25"/>
</dbReference>
<evidence type="ECO:0000256" key="5">
    <source>
        <dbReference type="HAMAP-Rule" id="MF_00835"/>
    </source>
</evidence>
<dbReference type="Pfam" id="PF13649">
    <property type="entry name" value="Methyltransf_25"/>
    <property type="match status" value="1"/>
</dbReference>
<feature type="domain" description="Methyltransferase" evidence="6">
    <location>
        <begin position="52"/>
        <end position="143"/>
    </location>
</feature>
<dbReference type="Proteomes" id="UP000823926">
    <property type="component" value="Unassembled WGS sequence"/>
</dbReference>
<keyword evidence="2 5" id="KW-0808">Transferase</keyword>
<keyword evidence="3 5" id="KW-0949">S-adenosyl-L-methionine</keyword>
<dbReference type="PANTHER" id="PTHR13090:SF1">
    <property type="entry name" value="ARGININE-HYDROXYLASE NDUFAF5, MITOCHONDRIAL"/>
    <property type="match status" value="1"/>
</dbReference>
<protein>
    <recommendedName>
        <fullName evidence="5">Malonyl-[acyl-carrier protein] O-methyltransferase</fullName>
        <shortName evidence="5">Malonyl-ACP O-methyltransferase</shortName>
        <ecNumber evidence="5">2.1.1.197</ecNumber>
    </recommendedName>
    <alternativeName>
        <fullName evidence="5">Biotin synthesis protein BioC</fullName>
    </alternativeName>
</protein>
<comment type="caution">
    <text evidence="7">The sequence shown here is derived from an EMBL/GenBank/DDBJ whole genome shotgun (WGS) entry which is preliminary data.</text>
</comment>
<dbReference type="EC" id="2.1.1.197" evidence="5"/>
<comment type="catalytic activity">
    <reaction evidence="5">
        <text>malonyl-[ACP] + S-adenosyl-L-methionine = malonyl-[ACP] methyl ester + S-adenosyl-L-homocysteine</text>
        <dbReference type="Rhea" id="RHEA:17105"/>
        <dbReference type="Rhea" id="RHEA-COMP:9623"/>
        <dbReference type="Rhea" id="RHEA-COMP:9954"/>
        <dbReference type="ChEBI" id="CHEBI:57856"/>
        <dbReference type="ChEBI" id="CHEBI:59789"/>
        <dbReference type="ChEBI" id="CHEBI:78449"/>
        <dbReference type="ChEBI" id="CHEBI:78845"/>
        <dbReference type="EC" id="2.1.1.197"/>
    </reaction>
</comment>
<dbReference type="InterPro" id="IPR050602">
    <property type="entry name" value="Malonyl-ACP_OMT"/>
</dbReference>
<evidence type="ECO:0000256" key="4">
    <source>
        <dbReference type="ARBA" id="ARBA00022756"/>
    </source>
</evidence>
<reference evidence="7" key="1">
    <citation type="journal article" date="2021" name="PeerJ">
        <title>Extensive microbial diversity within the chicken gut microbiome revealed by metagenomics and culture.</title>
        <authorList>
            <person name="Gilroy R."/>
            <person name="Ravi A."/>
            <person name="Getino M."/>
            <person name="Pursley I."/>
            <person name="Horton D.L."/>
            <person name="Alikhan N.F."/>
            <person name="Baker D."/>
            <person name="Gharbi K."/>
            <person name="Hall N."/>
            <person name="Watson M."/>
            <person name="Adriaenssens E.M."/>
            <person name="Foster-Nyarko E."/>
            <person name="Jarju S."/>
            <person name="Secka A."/>
            <person name="Antonio M."/>
            <person name="Oren A."/>
            <person name="Chaudhuri R.R."/>
            <person name="La Ragione R."/>
            <person name="Hildebrand F."/>
            <person name="Pallen M.J."/>
        </authorList>
    </citation>
    <scope>NUCLEOTIDE SEQUENCE</scope>
    <source>
        <strain evidence="7">ChiBcec15-1070</strain>
    </source>
</reference>
<evidence type="ECO:0000313" key="8">
    <source>
        <dbReference type="Proteomes" id="UP000823926"/>
    </source>
</evidence>
<evidence type="ECO:0000256" key="1">
    <source>
        <dbReference type="ARBA" id="ARBA00022603"/>
    </source>
</evidence>
<dbReference type="AlphaFoldDB" id="A0A9D1TXW2"/>
<dbReference type="InterPro" id="IPR029063">
    <property type="entry name" value="SAM-dependent_MTases_sf"/>
</dbReference>
<dbReference type="CDD" id="cd02440">
    <property type="entry name" value="AdoMet_MTases"/>
    <property type="match status" value="1"/>
</dbReference>
<dbReference type="SUPFAM" id="SSF53335">
    <property type="entry name" value="S-adenosyl-L-methionine-dependent methyltransferases"/>
    <property type="match status" value="1"/>
</dbReference>
<dbReference type="HAMAP" id="MF_00835">
    <property type="entry name" value="BioC"/>
    <property type="match status" value="1"/>
</dbReference>
<dbReference type="GO" id="GO:0032259">
    <property type="term" value="P:methylation"/>
    <property type="evidence" value="ECO:0007669"/>
    <property type="project" value="UniProtKB-KW"/>
</dbReference>
<dbReference type="EMBL" id="DXHL01000026">
    <property type="protein sequence ID" value="HIW10938.1"/>
    <property type="molecule type" value="Genomic_DNA"/>
</dbReference>
<evidence type="ECO:0000259" key="6">
    <source>
        <dbReference type="Pfam" id="PF13649"/>
    </source>
</evidence>
<evidence type="ECO:0000256" key="3">
    <source>
        <dbReference type="ARBA" id="ARBA00022691"/>
    </source>
</evidence>
<comment type="similarity">
    <text evidence="5">Belongs to the methyltransferase superfamily.</text>
</comment>
<keyword evidence="4 5" id="KW-0093">Biotin biosynthesis</keyword>
<name>A0A9D1TXW2_9BACT</name>
<dbReference type="GO" id="GO:0102130">
    <property type="term" value="F:malonyl-CoA methyltransferase activity"/>
    <property type="evidence" value="ECO:0007669"/>
    <property type="project" value="UniProtKB-EC"/>
</dbReference>
<sequence length="263" mass="29303">MKHDKHLLQQRFARRLESYASLATVQRSIADRLAEMLVGGGWLTAAPRRGVEIGAGTGFLTRHLVEHFPDTEWTLNDLVAKSQDYLPKATSHGLAVRFEAGDGEAFPFIESHYGLIASASTLQWFDDLPAFITRAARGLEPHGLLAISTFGPDNFHEITATTGYGLEYPTVVSLLEGCQAAKLTVRATQEWHERQLYPSPLEVLRHLRLTGVNAVAAERWTHSRLRTFEQEYNTLFHNTSATNPTESGVTLTFHPIILIAQKS</sequence>
<proteinExistence type="inferred from homology"/>
<dbReference type="GO" id="GO:0010340">
    <property type="term" value="F:carboxyl-O-methyltransferase activity"/>
    <property type="evidence" value="ECO:0007669"/>
    <property type="project" value="UniProtKB-UniRule"/>
</dbReference>
<dbReference type="InterPro" id="IPR011814">
    <property type="entry name" value="BioC"/>
</dbReference>
<keyword evidence="1 5" id="KW-0489">Methyltransferase</keyword>